<feature type="domain" description="Zinc finger CGNR" evidence="1">
    <location>
        <begin position="138"/>
        <end position="180"/>
    </location>
</feature>
<dbReference type="Gene3D" id="1.10.3300.10">
    <property type="entry name" value="Jann2411-like domain"/>
    <property type="match status" value="1"/>
</dbReference>
<dbReference type="Proteomes" id="UP000466794">
    <property type="component" value="Unassembled WGS sequence"/>
</dbReference>
<comment type="caution">
    <text evidence="2">The sequence shown here is derived from an EMBL/GenBank/DDBJ whole genome shotgun (WGS) entry which is preliminary data.</text>
</comment>
<organism evidence="2 3">
    <name type="scientific">Nocardia terrae</name>
    <dbReference type="NCBI Taxonomy" id="2675851"/>
    <lineage>
        <taxon>Bacteria</taxon>
        <taxon>Bacillati</taxon>
        <taxon>Actinomycetota</taxon>
        <taxon>Actinomycetes</taxon>
        <taxon>Mycobacteriales</taxon>
        <taxon>Nocardiaceae</taxon>
        <taxon>Nocardia</taxon>
    </lineage>
</organism>
<sequence>MSTFTDPHLFVSGNLALNFIGTVGERRTNRIERLTTADELGEWVVAAEILDTAPDCADALDRATALREAAWRTMQTVLRGEPLDAADRALLESHARDTLPELTLTADGAVRRGGTIDSALAAIARSAIELLGSPDRDRLKECGRDACTRLYLDTSRGGSRRWCDMAVCGNRAKSKAFRARNTEPAQ</sequence>
<reference evidence="2 3" key="1">
    <citation type="submission" date="2019-12" db="EMBL/GenBank/DDBJ databases">
        <title>Nocardia sp. nov. ET3-3 isolated from soil.</title>
        <authorList>
            <person name="Kanchanasin P."/>
            <person name="Tanasupawat S."/>
            <person name="Yuki M."/>
            <person name="Kudo T."/>
        </authorList>
    </citation>
    <scope>NUCLEOTIDE SEQUENCE [LARGE SCALE GENOMIC DNA]</scope>
    <source>
        <strain evidence="2 3">ET3-3</strain>
    </source>
</reference>
<gene>
    <name evidence="2" type="ORF">GPX89_22430</name>
</gene>
<evidence type="ECO:0000313" key="3">
    <source>
        <dbReference type="Proteomes" id="UP000466794"/>
    </source>
</evidence>
<protein>
    <recommendedName>
        <fullName evidence="1">Zinc finger CGNR domain-containing protein</fullName>
    </recommendedName>
</protein>
<evidence type="ECO:0000259" key="1">
    <source>
        <dbReference type="Pfam" id="PF11706"/>
    </source>
</evidence>
<dbReference type="Pfam" id="PF11706">
    <property type="entry name" value="zf-CGNR"/>
    <property type="match status" value="1"/>
</dbReference>
<dbReference type="EMBL" id="WRPP01000004">
    <property type="protein sequence ID" value="MVU79989.1"/>
    <property type="molecule type" value="Genomic_DNA"/>
</dbReference>
<dbReference type="SUPFAM" id="SSF160904">
    <property type="entry name" value="Jann2411-like"/>
    <property type="match status" value="1"/>
</dbReference>
<dbReference type="InterPro" id="IPR010852">
    <property type="entry name" value="ABATE"/>
</dbReference>
<keyword evidence="3" id="KW-1185">Reference proteome</keyword>
<name>A0A7K1V0N0_9NOCA</name>
<dbReference type="Pfam" id="PF07336">
    <property type="entry name" value="ABATE"/>
    <property type="match status" value="1"/>
</dbReference>
<evidence type="ECO:0000313" key="2">
    <source>
        <dbReference type="EMBL" id="MVU79989.1"/>
    </source>
</evidence>
<dbReference type="PANTHER" id="PTHR35525:SF3">
    <property type="entry name" value="BLL6575 PROTEIN"/>
    <property type="match status" value="1"/>
</dbReference>
<dbReference type="PANTHER" id="PTHR35525">
    <property type="entry name" value="BLL6575 PROTEIN"/>
    <property type="match status" value="1"/>
</dbReference>
<proteinExistence type="predicted"/>
<dbReference type="InterPro" id="IPR021005">
    <property type="entry name" value="Znf_CGNR"/>
</dbReference>
<accession>A0A7K1V0N0</accession>
<dbReference type="InterPro" id="IPR023286">
    <property type="entry name" value="ABATE_dom_sf"/>
</dbReference>
<dbReference type="AlphaFoldDB" id="A0A7K1V0N0"/>